<protein>
    <submittedName>
        <fullName evidence="11">Branched-chain amino acid ABC transporter, permease protein</fullName>
    </submittedName>
</protein>
<evidence type="ECO:0000313" key="12">
    <source>
        <dbReference type="Proteomes" id="UP000004431"/>
    </source>
</evidence>
<keyword evidence="2" id="KW-0813">Transport</keyword>
<keyword evidence="12" id="KW-1185">Reference proteome</keyword>
<evidence type="ECO:0000256" key="6">
    <source>
        <dbReference type="ARBA" id="ARBA00022970"/>
    </source>
</evidence>
<feature type="transmembrane region" description="Helical" evidence="10">
    <location>
        <begin position="15"/>
        <end position="33"/>
    </location>
</feature>
<feature type="transmembrane region" description="Helical" evidence="10">
    <location>
        <begin position="93"/>
        <end position="112"/>
    </location>
</feature>
<keyword evidence="4" id="KW-0997">Cell inner membrane</keyword>
<evidence type="ECO:0000256" key="9">
    <source>
        <dbReference type="ARBA" id="ARBA00037998"/>
    </source>
</evidence>
<keyword evidence="8 10" id="KW-0472">Membrane</keyword>
<reference evidence="11 12" key="1">
    <citation type="submission" date="2010-08" db="EMBL/GenBank/DDBJ databases">
        <authorList>
            <person name="Durkin A.S."/>
            <person name="Madupu R."/>
            <person name="Torralba M."/>
            <person name="Gillis M."/>
            <person name="Methe B."/>
            <person name="Sutton G."/>
            <person name="Nelson K.E."/>
        </authorList>
    </citation>
    <scope>NUCLEOTIDE SEQUENCE [LARGE SCALE GENOMIC DNA]</scope>
    <source>
        <strain evidence="11 12">PB189-T1-4</strain>
    </source>
</reference>
<dbReference type="PANTHER" id="PTHR11795">
    <property type="entry name" value="BRANCHED-CHAIN AMINO ACID TRANSPORT SYSTEM PERMEASE PROTEIN LIVH"/>
    <property type="match status" value="1"/>
</dbReference>
<accession>A0ABN0AYQ5</accession>
<dbReference type="EMBL" id="AEDQ01000033">
    <property type="protein sequence ID" value="EFL43645.1"/>
    <property type="molecule type" value="Genomic_DNA"/>
</dbReference>
<feature type="transmembrane region" description="Helical" evidence="10">
    <location>
        <begin position="132"/>
        <end position="157"/>
    </location>
</feature>
<evidence type="ECO:0000313" key="11">
    <source>
        <dbReference type="EMBL" id="EFL43645.1"/>
    </source>
</evidence>
<dbReference type="InterPro" id="IPR001851">
    <property type="entry name" value="ABC_transp_permease"/>
</dbReference>
<name>A0ABN0AYQ5_9ACTN</name>
<dbReference type="InterPro" id="IPR052157">
    <property type="entry name" value="BCAA_transport_permease"/>
</dbReference>
<feature type="transmembrane region" description="Helical" evidence="10">
    <location>
        <begin position="63"/>
        <end position="81"/>
    </location>
</feature>
<sequence length="290" mass="30232">MIGMQIINGLQQGSIYALVALGYTMVYGIIQLLNFAHGDIIMAGAYVCWIIMVQLGLPVYIAVVLAPLACMVLGILIDKIAYAPLRSSSRLSLLITAIGVSYFLENAVQLIFGADSKVLGRMIDTNTIDIAGFPVSVVALITIVLTALGCVALTLLVQKTKLGCAMRAVSEDMQAAQLMGVNVNTIISVTFALGSLLAGVGSVLYCMAYTQAYPTMGVMLGTKAFCAAVLGGIGSIPGAVLGGFVVGFAEVIVSALGLSLWKDAVVFLLLIAILVFKPSGILGTTTKEKV</sequence>
<feature type="transmembrane region" description="Helical" evidence="10">
    <location>
        <begin position="264"/>
        <end position="284"/>
    </location>
</feature>
<dbReference type="Pfam" id="PF02653">
    <property type="entry name" value="BPD_transp_2"/>
    <property type="match status" value="1"/>
</dbReference>
<dbReference type="CDD" id="cd06582">
    <property type="entry name" value="TM_PBP1_LivH_like"/>
    <property type="match status" value="1"/>
</dbReference>
<evidence type="ECO:0000256" key="10">
    <source>
        <dbReference type="SAM" id="Phobius"/>
    </source>
</evidence>
<evidence type="ECO:0000256" key="7">
    <source>
        <dbReference type="ARBA" id="ARBA00022989"/>
    </source>
</evidence>
<evidence type="ECO:0000256" key="1">
    <source>
        <dbReference type="ARBA" id="ARBA00004651"/>
    </source>
</evidence>
<keyword evidence="5 10" id="KW-0812">Transmembrane</keyword>
<comment type="subcellular location">
    <subcellularLocation>
        <location evidence="1">Cell membrane</location>
        <topology evidence="1">Multi-pass membrane protein</topology>
    </subcellularLocation>
</comment>
<evidence type="ECO:0000256" key="3">
    <source>
        <dbReference type="ARBA" id="ARBA00022475"/>
    </source>
</evidence>
<proteinExistence type="inferred from homology"/>
<dbReference type="Proteomes" id="UP000004431">
    <property type="component" value="Unassembled WGS sequence"/>
</dbReference>
<evidence type="ECO:0000256" key="8">
    <source>
        <dbReference type="ARBA" id="ARBA00023136"/>
    </source>
</evidence>
<comment type="similarity">
    <text evidence="9">Belongs to the binding-protein-dependent transport system permease family. LivHM subfamily.</text>
</comment>
<organism evidence="11 12">
    <name type="scientific">Fannyhessea vaginae PB189-T1-4</name>
    <dbReference type="NCBI Taxonomy" id="866774"/>
    <lineage>
        <taxon>Bacteria</taxon>
        <taxon>Bacillati</taxon>
        <taxon>Actinomycetota</taxon>
        <taxon>Coriobacteriia</taxon>
        <taxon>Coriobacteriales</taxon>
        <taxon>Atopobiaceae</taxon>
        <taxon>Fannyhessea</taxon>
    </lineage>
</organism>
<comment type="caution">
    <text evidence="11">The sequence shown here is derived from an EMBL/GenBank/DDBJ whole genome shotgun (WGS) entry which is preliminary data.</text>
</comment>
<dbReference type="RefSeq" id="WP_006304777.1">
    <property type="nucleotide sequence ID" value="NZ_AEDQ01000033.1"/>
</dbReference>
<evidence type="ECO:0000256" key="4">
    <source>
        <dbReference type="ARBA" id="ARBA00022519"/>
    </source>
</evidence>
<feature type="transmembrane region" description="Helical" evidence="10">
    <location>
        <begin position="178"/>
        <end position="200"/>
    </location>
</feature>
<keyword evidence="7 10" id="KW-1133">Transmembrane helix</keyword>
<evidence type="ECO:0000256" key="5">
    <source>
        <dbReference type="ARBA" id="ARBA00022692"/>
    </source>
</evidence>
<dbReference type="PANTHER" id="PTHR11795:SF371">
    <property type="entry name" value="HIGH-AFFINITY BRANCHED-CHAIN AMINO ACID TRANSPORT SYSTEM PERMEASE PROTEIN LIVH"/>
    <property type="match status" value="1"/>
</dbReference>
<evidence type="ECO:0000256" key="2">
    <source>
        <dbReference type="ARBA" id="ARBA00022448"/>
    </source>
</evidence>
<keyword evidence="6" id="KW-0029">Amino-acid transport</keyword>
<keyword evidence="3" id="KW-1003">Cell membrane</keyword>
<gene>
    <name evidence="11" type="ORF">HMPREF9248_0666</name>
</gene>